<comment type="caution">
    <text evidence="3">The sequence shown here is derived from an EMBL/GenBank/DDBJ whole genome shotgun (WGS) entry which is preliminary data.</text>
</comment>
<accession>A0A7X9WZ26</accession>
<dbReference type="InterPro" id="IPR014862">
    <property type="entry name" value="TrwC"/>
</dbReference>
<feature type="domain" description="TrwC relaxase" evidence="2">
    <location>
        <begin position="12"/>
        <end position="108"/>
    </location>
</feature>
<keyword evidence="4" id="KW-1185">Reference proteome</keyword>
<dbReference type="AlphaFoldDB" id="A0A7X9WZ26"/>
<dbReference type="EMBL" id="JABBFV010000022">
    <property type="protein sequence ID" value="NML12524.1"/>
    <property type="molecule type" value="Genomic_DNA"/>
</dbReference>
<evidence type="ECO:0000313" key="3">
    <source>
        <dbReference type="EMBL" id="NML12524.1"/>
    </source>
</evidence>
<reference evidence="3 4" key="1">
    <citation type="submission" date="2020-04" db="EMBL/GenBank/DDBJ databases">
        <title>Sphingobium sp. AR-3-1 isolated from Arctic soil.</title>
        <authorList>
            <person name="Dahal R.H."/>
            <person name="Chaudhary D.K."/>
        </authorList>
    </citation>
    <scope>NUCLEOTIDE SEQUENCE [LARGE SCALE GENOMIC DNA]</scope>
    <source>
        <strain evidence="3 4">AR-3-1</strain>
    </source>
</reference>
<dbReference type="Pfam" id="PF08751">
    <property type="entry name" value="TrwC"/>
    <property type="match status" value="1"/>
</dbReference>
<dbReference type="Proteomes" id="UP000519023">
    <property type="component" value="Unassembled WGS sequence"/>
</dbReference>
<protein>
    <submittedName>
        <fullName evidence="3">Relaxase domain-containing protein</fullName>
    </submittedName>
</protein>
<gene>
    <name evidence="3" type="ORF">HHL08_20720</name>
</gene>
<dbReference type="SUPFAM" id="SSF55464">
    <property type="entry name" value="Origin of replication-binding domain, RBD-like"/>
    <property type="match status" value="1"/>
</dbReference>
<feature type="region of interest" description="Disordered" evidence="1">
    <location>
        <begin position="240"/>
        <end position="266"/>
    </location>
</feature>
<proteinExistence type="predicted"/>
<evidence type="ECO:0000256" key="1">
    <source>
        <dbReference type="SAM" id="MobiDB-lite"/>
    </source>
</evidence>
<feature type="compositionally biased region" description="Basic and acidic residues" evidence="1">
    <location>
        <begin position="246"/>
        <end position="266"/>
    </location>
</feature>
<sequence length="266" mass="29477">MMHPRRLKGSPGNIARYYTVGDYYTKGDAETSSWGGSLANELGLHGEVDTAQFNALLSGAVGDQQLGRRRAGGIDHHPGWDFAISAPKSVSIMALALRDERIVAAHDRVYVLAPVASPLVNGSNFYTAITRARYGAKLWTEDPRKLIAKLEERSGEKTSALEGVGRLERDHSRRFAARNEARLKGLRLEQVEERRKAEGRALARKLDQREPDRGIAGRLAGNARSLFETLDRHLQTLAGNRQAHASKAEDRATARNIEERSHGHDR</sequence>
<evidence type="ECO:0000313" key="4">
    <source>
        <dbReference type="Proteomes" id="UP000519023"/>
    </source>
</evidence>
<organism evidence="3 4">
    <name type="scientific">Sphingobium psychrophilum</name>
    <dbReference type="NCBI Taxonomy" id="2728834"/>
    <lineage>
        <taxon>Bacteria</taxon>
        <taxon>Pseudomonadati</taxon>
        <taxon>Pseudomonadota</taxon>
        <taxon>Alphaproteobacteria</taxon>
        <taxon>Sphingomonadales</taxon>
        <taxon>Sphingomonadaceae</taxon>
        <taxon>Sphingobium</taxon>
    </lineage>
</organism>
<name>A0A7X9WZ26_9SPHN</name>
<evidence type="ECO:0000259" key="2">
    <source>
        <dbReference type="Pfam" id="PF08751"/>
    </source>
</evidence>